<dbReference type="AlphaFoldDB" id="A0A412C339"/>
<dbReference type="EMBL" id="QRTJ01000014">
    <property type="protein sequence ID" value="RGQ67608.1"/>
    <property type="molecule type" value="Genomic_DNA"/>
</dbReference>
<reference evidence="1 2" key="1">
    <citation type="submission" date="2018-08" db="EMBL/GenBank/DDBJ databases">
        <title>A genome reference for cultivated species of the human gut microbiota.</title>
        <authorList>
            <person name="Zou Y."/>
            <person name="Xue W."/>
            <person name="Luo G."/>
        </authorList>
    </citation>
    <scope>NUCLEOTIDE SEQUENCE [LARGE SCALE GENOMIC DNA]</scope>
    <source>
        <strain evidence="1 2">AF27-4BH</strain>
    </source>
</reference>
<comment type="caution">
    <text evidence="1">The sequence shown here is derived from an EMBL/GenBank/DDBJ whole genome shotgun (WGS) entry which is preliminary data.</text>
</comment>
<gene>
    <name evidence="1" type="ORF">DWY88_08405</name>
</gene>
<accession>A0A412C339</accession>
<name>A0A412C339_MEDGN</name>
<evidence type="ECO:0000313" key="1">
    <source>
        <dbReference type="EMBL" id="RGQ67608.1"/>
    </source>
</evidence>
<dbReference type="RefSeq" id="WP_101874551.1">
    <property type="nucleotide sequence ID" value="NZ_NIHV01000003.1"/>
</dbReference>
<sequence length="100" mass="11278">MKKYAVTLTGHYEKTISVYADTPEQAAEKVKIILFDTDLISFSEEDFVCGEAKIEDANKEDGKEKDMPDEDEDECMNHEDCSGCPYLCPACGECLCEYED</sequence>
<evidence type="ECO:0000313" key="2">
    <source>
        <dbReference type="Proteomes" id="UP000286137"/>
    </source>
</evidence>
<proteinExistence type="predicted"/>
<organism evidence="1 2">
    <name type="scientific">Mediterraneibacter gnavus</name>
    <name type="common">Ruminococcus gnavus</name>
    <dbReference type="NCBI Taxonomy" id="33038"/>
    <lineage>
        <taxon>Bacteria</taxon>
        <taxon>Bacillati</taxon>
        <taxon>Bacillota</taxon>
        <taxon>Clostridia</taxon>
        <taxon>Lachnospirales</taxon>
        <taxon>Lachnospiraceae</taxon>
        <taxon>Mediterraneibacter</taxon>
    </lineage>
</organism>
<protein>
    <submittedName>
        <fullName evidence="1">Uncharacterized protein</fullName>
    </submittedName>
</protein>
<dbReference type="Proteomes" id="UP000286137">
    <property type="component" value="Unassembled WGS sequence"/>
</dbReference>